<proteinExistence type="predicted"/>
<feature type="transmembrane region" description="Helical" evidence="1">
    <location>
        <begin position="942"/>
        <end position="962"/>
    </location>
</feature>
<feature type="transmembrane region" description="Helical" evidence="1">
    <location>
        <begin position="983"/>
        <end position="1002"/>
    </location>
</feature>
<feature type="transmembrane region" description="Helical" evidence="1">
    <location>
        <begin position="658"/>
        <end position="682"/>
    </location>
</feature>
<evidence type="ECO:0000313" key="3">
    <source>
        <dbReference type="Proteomes" id="UP000649617"/>
    </source>
</evidence>
<evidence type="ECO:0000313" key="2">
    <source>
        <dbReference type="EMBL" id="CAE7413820.1"/>
    </source>
</evidence>
<keyword evidence="1" id="KW-0812">Transmembrane</keyword>
<dbReference type="OrthoDB" id="423911at2759"/>
<dbReference type="EMBL" id="CAJNIZ010018668">
    <property type="protein sequence ID" value="CAE7413820.1"/>
    <property type="molecule type" value="Genomic_DNA"/>
</dbReference>
<evidence type="ECO:0000256" key="1">
    <source>
        <dbReference type="SAM" id="Phobius"/>
    </source>
</evidence>
<sequence>MIPYALHGDGGRTQKKQPLDIISLEPTLGLDSKKVQDNKCFCPQRCTCSSPWVNSKHNSYLTRFLLVAFPTKEWPGGLLDDLFRLLANQLREIFDEGICCRGKRFFFACLGMKGDLEFHVRSLRSSEVKRSHETLGVKQSRMMCLECHAGAEHLPFEDCNSSASWVGTTYASFPWVSRPPMADIPFENWENLPSRAASFFRRDPFHIFRLGIARNYLASVILLFATLGLWDLDGESKAMDNRLKRAWRHFQLFMETEQLHVGGIRSFSKKKMHYGTKGSYPWLGCKGGDTIVLLKWIRLLVVLFRARDPTLENLRILEWIERATDGGLGFSQGIHGHGIWLGTACARHLCACVANFTAGYCHLAQFCYKKHLLLFGMTPKLHLLCHFRVELARAVSDGRPCLNPAVFDCSTSEDFIGRVCRQSRRMAFKRGRFERDLLNRYLLKCRFVISKFRDWGTLRTLAGRYCLAAAEKHAAKQYNYQTFNVLHMLEMKLHLYAFMPRQRNYLVDLRSASPAKVHIPYIISQAVMGVPASSCCQQQDDVPAEAVKSERLEIEAGPHTRDGNEASDNMSEQGMAHAPSVIEAISLRVDREVVRGIPVTRTLRNHGQLWKKSPADLDPNSRLKLWEKSQLLEQFDVFFSHTWRTPGRWKFIALLFQYGWPFAMASWFCAVVLVVILGVLGLLPTPFIYRMNILGFEASCPYAPWAYISGSLTMLISLLAFPYCDFAHQSPKCFLDVVSIHQTDPELTMRGVYGLGGFLRVSKEMRLWCVFEIAAFRKANPSSPLHVKPLFVERQVLLLVLGAVIGSGIYFIARQSSSWGISMIFFTTIPLSLIVHTNRKFMKEKHQLTEALEKFELKDAQCLLEADRAFVTSAIIAWYGSEDAFTAYVRGPLRRELLSSSSTDVPLSYGLLVAASPCTLALDVCVAMIRGGAPVEALTAEMVASGLGFALCSTLLCLKITWWLCDRWASPGTTWLFDYLKTLAIFCVFWLVFGVGAFGSWYLEKWTMWGAVAFGAVLLLTTSLAYAPRPWQRQ</sequence>
<feature type="transmembrane region" description="Helical" evidence="1">
    <location>
        <begin position="796"/>
        <end position="813"/>
    </location>
</feature>
<reference evidence="2" key="1">
    <citation type="submission" date="2021-02" db="EMBL/GenBank/DDBJ databases">
        <authorList>
            <person name="Dougan E. K."/>
            <person name="Rhodes N."/>
            <person name="Thang M."/>
            <person name="Chan C."/>
        </authorList>
    </citation>
    <scope>NUCLEOTIDE SEQUENCE</scope>
</reference>
<comment type="caution">
    <text evidence="2">The sequence shown here is derived from an EMBL/GenBank/DDBJ whole genome shotgun (WGS) entry which is preliminary data.</text>
</comment>
<protein>
    <submittedName>
        <fullName evidence="2">Uncharacterized protein</fullName>
    </submittedName>
</protein>
<feature type="transmembrane region" description="Helical" evidence="1">
    <location>
        <begin position="909"/>
        <end position="930"/>
    </location>
</feature>
<keyword evidence="1" id="KW-1133">Transmembrane helix</keyword>
<gene>
    <name evidence="2" type="ORF">SPIL2461_LOCUS10204</name>
</gene>
<keyword evidence="3" id="KW-1185">Reference proteome</keyword>
<feature type="transmembrane region" description="Helical" evidence="1">
    <location>
        <begin position="1008"/>
        <end position="1027"/>
    </location>
</feature>
<organism evidence="2 3">
    <name type="scientific">Symbiodinium pilosum</name>
    <name type="common">Dinoflagellate</name>
    <dbReference type="NCBI Taxonomy" id="2952"/>
    <lineage>
        <taxon>Eukaryota</taxon>
        <taxon>Sar</taxon>
        <taxon>Alveolata</taxon>
        <taxon>Dinophyceae</taxon>
        <taxon>Suessiales</taxon>
        <taxon>Symbiodiniaceae</taxon>
        <taxon>Symbiodinium</taxon>
    </lineage>
</organism>
<feature type="transmembrane region" description="Helical" evidence="1">
    <location>
        <begin position="819"/>
        <end position="837"/>
    </location>
</feature>
<name>A0A812QZZ7_SYMPI</name>
<dbReference type="AlphaFoldDB" id="A0A812QZZ7"/>
<dbReference type="Proteomes" id="UP000649617">
    <property type="component" value="Unassembled WGS sequence"/>
</dbReference>
<accession>A0A812QZZ7</accession>
<keyword evidence="1" id="KW-0472">Membrane</keyword>